<dbReference type="EMBL" id="JACJLL010000139">
    <property type="protein sequence ID" value="MBM6820640.1"/>
    <property type="molecule type" value="Genomic_DNA"/>
</dbReference>
<sequence>MSLEFDGWEDIQKTIDSLGDVGKRINTTAFKNSLKEGLKIVQDKAPKAKDGSTNGAEKLRVGKIKRYKSGSIWGGVGIDKTNWEATKHLYFHHYGYEHYKSGKRVTPHTGWMDEATQASEAVVLGSLEKNVLAELDKILK</sequence>
<reference evidence="1 2" key="1">
    <citation type="journal article" date="2021" name="Sci. Rep.">
        <title>The distribution of antibiotic resistance genes in chicken gut microbiota commensals.</title>
        <authorList>
            <person name="Juricova H."/>
            <person name="Matiasovicova J."/>
            <person name="Kubasova T."/>
            <person name="Cejkova D."/>
            <person name="Rychlik I."/>
        </authorList>
    </citation>
    <scope>NUCLEOTIDE SEQUENCE [LARGE SCALE GENOMIC DNA]</scope>
    <source>
        <strain evidence="1 2">An435</strain>
    </source>
</reference>
<organism evidence="1 2">
    <name type="scientific">Clostridium saudiense</name>
    <dbReference type="NCBI Taxonomy" id="1414720"/>
    <lineage>
        <taxon>Bacteria</taxon>
        <taxon>Bacillati</taxon>
        <taxon>Bacillota</taxon>
        <taxon>Clostridia</taxon>
        <taxon>Eubacteriales</taxon>
        <taxon>Clostridiaceae</taxon>
        <taxon>Clostridium</taxon>
    </lineage>
</organism>
<evidence type="ECO:0008006" key="3">
    <source>
        <dbReference type="Google" id="ProtNLM"/>
    </source>
</evidence>
<comment type="caution">
    <text evidence="1">The sequence shown here is derived from an EMBL/GenBank/DDBJ whole genome shotgun (WGS) entry which is preliminary data.</text>
</comment>
<keyword evidence="2" id="KW-1185">Reference proteome</keyword>
<evidence type="ECO:0000313" key="2">
    <source>
        <dbReference type="Proteomes" id="UP000767334"/>
    </source>
</evidence>
<protein>
    <recommendedName>
        <fullName evidence="3">HK97 gp10 family phage protein</fullName>
    </recommendedName>
</protein>
<dbReference type="Proteomes" id="UP000767334">
    <property type="component" value="Unassembled WGS sequence"/>
</dbReference>
<proteinExistence type="predicted"/>
<evidence type="ECO:0000313" key="1">
    <source>
        <dbReference type="EMBL" id="MBM6820640.1"/>
    </source>
</evidence>
<gene>
    <name evidence="1" type="ORF">H6A19_15090</name>
</gene>
<accession>A0ABS2FJ89</accession>
<name>A0ABS2FJ89_9CLOT</name>
<dbReference type="RefSeq" id="WP_204572646.1">
    <property type="nucleotide sequence ID" value="NZ_JACJLL010000139.1"/>
</dbReference>